<dbReference type="OrthoDB" id="9075305at2"/>
<dbReference type="AlphaFoldDB" id="A0A1C2G396"/>
<dbReference type="RefSeq" id="WP_065969214.1">
    <property type="nucleotide sequence ID" value="NZ_CP080624.1"/>
</dbReference>
<keyword evidence="1 2" id="KW-0808">Transferase</keyword>
<dbReference type="InterPro" id="IPR027417">
    <property type="entry name" value="P-loop_NTPase"/>
</dbReference>
<accession>A0A1C2G396</accession>
<dbReference type="Gene3D" id="3.40.50.300">
    <property type="entry name" value="P-loop containing nucleotide triphosphate hydrolases"/>
    <property type="match status" value="1"/>
</dbReference>
<reference evidence="2 3" key="1">
    <citation type="submission" date="2018-02" db="EMBL/GenBank/DDBJ databases">
        <title>Insights into the biology of acidophilic members of the Acidiferrobacteraceae family derived from comparative genomic analyses.</title>
        <authorList>
            <person name="Issotta F."/>
            <person name="Thyssen C."/>
            <person name="Mena C."/>
            <person name="Moya A."/>
            <person name="Bellenberg S."/>
            <person name="Sproer C."/>
            <person name="Covarrubias P.C."/>
            <person name="Sand W."/>
            <person name="Quatrini R."/>
            <person name="Vera M."/>
        </authorList>
    </citation>
    <scope>NUCLEOTIDE SEQUENCE [LARGE SCALE GENOMIC DNA]</scope>
    <source>
        <strain evidence="3">m-1</strain>
    </source>
</reference>
<comment type="caution">
    <text evidence="2">The sequence shown here is derived from an EMBL/GenBank/DDBJ whole genome shotgun (WGS) entry which is preliminary data.</text>
</comment>
<dbReference type="PANTHER" id="PTHR10605">
    <property type="entry name" value="HEPARAN SULFATE SULFOTRANSFERASE"/>
    <property type="match status" value="1"/>
</dbReference>
<sequence>MTKVLWPNLFIVGAVKSGTTSLYAYLRQHPDIFFPEMKEPHFFAQPAPSPEQRHLITFVGDQAGYLRLYERSGDRRWRGDASPSYLWSAPAAARIAEVAPEARIIIILRDPIERAYAQYLMDYSEGAIDRPFFEALQHDWERPDKGWGVSQLYVELGLYTGQIQRYRALFGSDQVLVLLLEDLKKDARGVLTRIAHFLDIPEGPMAMVDIAEAHNHYKQPKGQWARWLAGHPVSRFLGERVMPRRLGEYIWEHWMQKDAPKPPIDARAVAYLQSIYGPELVALETELGRPLPELRRSWAAASHAASPPDAGIAPIHRAADVATRVQTEGAVDR</sequence>
<dbReference type="Pfam" id="PF13469">
    <property type="entry name" value="Sulfotransfer_3"/>
    <property type="match status" value="1"/>
</dbReference>
<evidence type="ECO:0000256" key="1">
    <source>
        <dbReference type="ARBA" id="ARBA00022679"/>
    </source>
</evidence>
<dbReference type="SUPFAM" id="SSF52540">
    <property type="entry name" value="P-loop containing nucleoside triphosphate hydrolases"/>
    <property type="match status" value="1"/>
</dbReference>
<dbReference type="STRING" id="163359.A9R16_08930"/>
<name>A0A1C2G396_9GAMM</name>
<dbReference type="EMBL" id="PSYR01000002">
    <property type="protein sequence ID" value="RCN56343.1"/>
    <property type="molecule type" value="Genomic_DNA"/>
</dbReference>
<dbReference type="InterPro" id="IPR037359">
    <property type="entry name" value="NST/OST"/>
</dbReference>
<proteinExistence type="predicted"/>
<organism evidence="2 3">
    <name type="scientific">Acidiferrobacter thiooxydans</name>
    <dbReference type="NCBI Taxonomy" id="163359"/>
    <lineage>
        <taxon>Bacteria</taxon>
        <taxon>Pseudomonadati</taxon>
        <taxon>Pseudomonadota</taxon>
        <taxon>Gammaproteobacteria</taxon>
        <taxon>Acidiferrobacterales</taxon>
        <taxon>Acidiferrobacteraceae</taxon>
        <taxon>Acidiferrobacter</taxon>
    </lineage>
</organism>
<dbReference type="GO" id="GO:0008146">
    <property type="term" value="F:sulfotransferase activity"/>
    <property type="evidence" value="ECO:0007669"/>
    <property type="project" value="InterPro"/>
</dbReference>
<evidence type="ECO:0000313" key="3">
    <source>
        <dbReference type="Proteomes" id="UP000253250"/>
    </source>
</evidence>
<keyword evidence="3" id="KW-1185">Reference proteome</keyword>
<gene>
    <name evidence="2" type="ORF">C4900_10935</name>
</gene>
<evidence type="ECO:0000313" key="2">
    <source>
        <dbReference type="EMBL" id="RCN56343.1"/>
    </source>
</evidence>
<dbReference type="PANTHER" id="PTHR10605:SF56">
    <property type="entry name" value="BIFUNCTIONAL HEPARAN SULFATE N-DEACETYLASE_N-SULFOTRANSFERASE"/>
    <property type="match status" value="1"/>
</dbReference>
<protein>
    <submittedName>
        <fullName evidence="2">Sulfotransferase</fullName>
    </submittedName>
</protein>
<dbReference type="Proteomes" id="UP000253250">
    <property type="component" value="Unassembled WGS sequence"/>
</dbReference>